<dbReference type="Proteomes" id="UP000265768">
    <property type="component" value="Unassembled WGS sequence"/>
</dbReference>
<dbReference type="PANTHER" id="PTHR35526:SF3">
    <property type="entry name" value="ANTI-SIGMA-F FACTOR RSBW"/>
    <property type="match status" value="1"/>
</dbReference>
<evidence type="ECO:0000259" key="2">
    <source>
        <dbReference type="Pfam" id="PF13581"/>
    </source>
</evidence>
<organism evidence="3 4">
    <name type="scientific">Bailinhaonella thermotolerans</name>
    <dbReference type="NCBI Taxonomy" id="1070861"/>
    <lineage>
        <taxon>Bacteria</taxon>
        <taxon>Bacillati</taxon>
        <taxon>Actinomycetota</taxon>
        <taxon>Actinomycetes</taxon>
        <taxon>Streptosporangiales</taxon>
        <taxon>Streptosporangiaceae</taxon>
        <taxon>Bailinhaonella</taxon>
    </lineage>
</organism>
<protein>
    <submittedName>
        <fullName evidence="3">ATP-binding protein</fullName>
    </submittedName>
</protein>
<dbReference type="PANTHER" id="PTHR35526">
    <property type="entry name" value="ANTI-SIGMA-F FACTOR RSBW-RELATED"/>
    <property type="match status" value="1"/>
</dbReference>
<comment type="caution">
    <text evidence="3">The sequence shown here is derived from an EMBL/GenBank/DDBJ whole genome shotgun (WGS) entry which is preliminary data.</text>
</comment>
<dbReference type="AlphaFoldDB" id="A0A3A4AN68"/>
<reference evidence="3 4" key="1">
    <citation type="submission" date="2018-09" db="EMBL/GenBank/DDBJ databases">
        <title>YIM 75507 draft genome.</title>
        <authorList>
            <person name="Tang S."/>
            <person name="Feng Y."/>
        </authorList>
    </citation>
    <scope>NUCLEOTIDE SEQUENCE [LARGE SCALE GENOMIC DNA]</scope>
    <source>
        <strain evidence="3 4">YIM 75507</strain>
    </source>
</reference>
<dbReference type="Gene3D" id="3.30.565.10">
    <property type="entry name" value="Histidine kinase-like ATPase, C-terminal domain"/>
    <property type="match status" value="1"/>
</dbReference>
<keyword evidence="1" id="KW-0418">Kinase</keyword>
<keyword evidence="4" id="KW-1185">Reference proteome</keyword>
<dbReference type="GO" id="GO:0004674">
    <property type="term" value="F:protein serine/threonine kinase activity"/>
    <property type="evidence" value="ECO:0007669"/>
    <property type="project" value="UniProtKB-KW"/>
</dbReference>
<dbReference type="Pfam" id="PF13581">
    <property type="entry name" value="HATPase_c_2"/>
    <property type="match status" value="1"/>
</dbReference>
<dbReference type="OrthoDB" id="3480034at2"/>
<keyword evidence="3" id="KW-0067">ATP-binding</keyword>
<evidence type="ECO:0000256" key="1">
    <source>
        <dbReference type="ARBA" id="ARBA00022527"/>
    </source>
</evidence>
<feature type="domain" description="Histidine kinase/HSP90-like ATPase" evidence="2">
    <location>
        <begin position="24"/>
        <end position="135"/>
    </location>
</feature>
<keyword evidence="1" id="KW-0808">Transferase</keyword>
<dbReference type="InterPro" id="IPR036890">
    <property type="entry name" value="HATPase_C_sf"/>
</dbReference>
<proteinExistence type="predicted"/>
<accession>A0A3A4AN68</accession>
<keyword evidence="1" id="KW-0723">Serine/threonine-protein kinase</keyword>
<dbReference type="InterPro" id="IPR050267">
    <property type="entry name" value="Anti-sigma-factor_SerPK"/>
</dbReference>
<dbReference type="SUPFAM" id="SSF55874">
    <property type="entry name" value="ATPase domain of HSP90 chaperone/DNA topoisomerase II/histidine kinase"/>
    <property type="match status" value="1"/>
</dbReference>
<dbReference type="InterPro" id="IPR003594">
    <property type="entry name" value="HATPase_dom"/>
</dbReference>
<dbReference type="EMBL" id="QZEY01000009">
    <property type="protein sequence ID" value="RJL30441.1"/>
    <property type="molecule type" value="Genomic_DNA"/>
</dbReference>
<dbReference type="GO" id="GO:0005524">
    <property type="term" value="F:ATP binding"/>
    <property type="evidence" value="ECO:0007669"/>
    <property type="project" value="UniProtKB-KW"/>
</dbReference>
<dbReference type="CDD" id="cd16936">
    <property type="entry name" value="HATPase_RsbW-like"/>
    <property type="match status" value="1"/>
</dbReference>
<keyword evidence="3" id="KW-0547">Nucleotide-binding</keyword>
<gene>
    <name evidence="3" type="ORF">D5H75_23005</name>
</gene>
<name>A0A3A4AN68_9ACTN</name>
<dbReference type="RefSeq" id="WP_119928589.1">
    <property type="nucleotide sequence ID" value="NZ_QZEY01000009.1"/>
</dbReference>
<evidence type="ECO:0000313" key="3">
    <source>
        <dbReference type="EMBL" id="RJL30441.1"/>
    </source>
</evidence>
<evidence type="ECO:0000313" key="4">
    <source>
        <dbReference type="Proteomes" id="UP000265768"/>
    </source>
</evidence>
<sequence>MTQNATEARREVSARSWVLVLPGEIAEVARAREFARRAPALDDDEAETVALLVSELVTNSIEHSRSGSPGGRVVVVALALAPGLRVEVHDEGGEGLPALSAADDLATSGRGLQLVDALSRSWGFSASETGTTTWFAL</sequence>